<dbReference type="InterPro" id="IPR057321">
    <property type="entry name" value="RFX1-4/6/8-like_BCD"/>
</dbReference>
<gene>
    <name evidence="3" type="ORF">HUG17_1318</name>
</gene>
<evidence type="ECO:0000256" key="1">
    <source>
        <dbReference type="ARBA" id="ARBA00023125"/>
    </source>
</evidence>
<dbReference type="Pfam" id="PF25340">
    <property type="entry name" value="BCD_RFX"/>
    <property type="match status" value="1"/>
</dbReference>
<dbReference type="PANTHER" id="PTHR12619:SF5">
    <property type="entry name" value="TRANSCRIPTION FACTOR RFX4"/>
    <property type="match status" value="1"/>
</dbReference>
<proteinExistence type="predicted"/>
<dbReference type="GO" id="GO:0000981">
    <property type="term" value="F:DNA-binding transcription factor activity, RNA polymerase II-specific"/>
    <property type="evidence" value="ECO:0007669"/>
    <property type="project" value="TreeGrafter"/>
</dbReference>
<comment type="caution">
    <text evidence="3">The sequence shown here is derived from an EMBL/GenBank/DDBJ whole genome shotgun (WGS) entry which is preliminary data.</text>
</comment>
<dbReference type="PROSITE" id="PS51526">
    <property type="entry name" value="RFX_DBD"/>
    <property type="match status" value="1"/>
</dbReference>
<keyword evidence="1" id="KW-0238">DNA-binding</keyword>
<dbReference type="InterPro" id="IPR036390">
    <property type="entry name" value="WH_DNA-bd_sf"/>
</dbReference>
<dbReference type="Proteomes" id="UP000828236">
    <property type="component" value="Unassembled WGS sequence"/>
</dbReference>
<accession>A0A9D4P6N8</accession>
<dbReference type="GO" id="GO:0000978">
    <property type="term" value="F:RNA polymerase II cis-regulatory region sequence-specific DNA binding"/>
    <property type="evidence" value="ECO:0007669"/>
    <property type="project" value="TreeGrafter"/>
</dbReference>
<feature type="domain" description="RFX-type winged-helix" evidence="2">
    <location>
        <begin position="74"/>
        <end position="149"/>
    </location>
</feature>
<dbReference type="InterPro" id="IPR036388">
    <property type="entry name" value="WH-like_DNA-bd_sf"/>
</dbReference>
<dbReference type="InterPro" id="IPR003150">
    <property type="entry name" value="DNA-bd_RFX"/>
</dbReference>
<dbReference type="FunFam" id="1.10.10.10:FF:000422">
    <property type="entry name" value="DNA-binding protein RFX7"/>
    <property type="match status" value="1"/>
</dbReference>
<dbReference type="Pfam" id="PF02257">
    <property type="entry name" value="RFX_DNA_binding"/>
    <property type="match status" value="1"/>
</dbReference>
<dbReference type="OrthoDB" id="10056949at2759"/>
<name>A0A9D4P6N8_DERFA</name>
<dbReference type="PANTHER" id="PTHR12619">
    <property type="entry name" value="RFX TRANSCRIPTION FACTOR FAMILY"/>
    <property type="match status" value="1"/>
</dbReference>
<protein>
    <recommendedName>
        <fullName evidence="2">RFX-type winged-helix domain-containing protein</fullName>
    </recommendedName>
</protein>
<dbReference type="SUPFAM" id="SSF46785">
    <property type="entry name" value="Winged helix' DNA-binding domain"/>
    <property type="match status" value="1"/>
</dbReference>
<sequence>MANNIITNNNITDNTIIIDSLSTSQNSTNSLPFYQNDIGDNQQYNFDNDFSVNINDTSFTMNDHIIRNQQTVMTFEWLHHTFQFRPGVSISRSLIYETYLIFCQQHNFIPVCKATFGKLVRNRFPGVKSKRLGARGQSKYHYYNINFKENSKINGTLLNSNENSKTYTESAPSFACNNKSSSKPLTILSQSESKRNSHGNDHHFIIQLMLSFMRLPQDQLYNNDEFIFTNLYKTHCQCLLDAALCENYGQMRHYIMHFWQQLPPNIVIYVNIMKSLDSYMYSLLCQVYLSPNSSDENLKHINTIGYVMYVWMRNIFNNNWNIKWKLNSNRTEFDDLNTIKIQDALKWHFKIKFVVNFIASLKKLDFTLLPDSLDHLAEKMIETNLIEQNYYLFDKKDCQQIISQLIVEEFCQLKMNHDSTHQTSSLLIDQLDQMIKRIEDRYFDQCFLNNKTDHRQHEFAQNLSIEFNHLFSQINRLEMFELDINSTFIDDENQESMISDITTDDSFDDDYMAKLDAQSYLILMIINDYILLVCQSING</sequence>
<organism evidence="3">
    <name type="scientific">Dermatophagoides farinae</name>
    <name type="common">American house dust mite</name>
    <dbReference type="NCBI Taxonomy" id="6954"/>
    <lineage>
        <taxon>Eukaryota</taxon>
        <taxon>Metazoa</taxon>
        <taxon>Ecdysozoa</taxon>
        <taxon>Arthropoda</taxon>
        <taxon>Chelicerata</taxon>
        <taxon>Arachnida</taxon>
        <taxon>Acari</taxon>
        <taxon>Acariformes</taxon>
        <taxon>Sarcoptiformes</taxon>
        <taxon>Astigmata</taxon>
        <taxon>Psoroptidia</taxon>
        <taxon>Analgoidea</taxon>
        <taxon>Pyroglyphidae</taxon>
        <taxon>Dermatophagoidinae</taxon>
        <taxon>Dermatophagoides</taxon>
    </lineage>
</organism>
<dbReference type="AlphaFoldDB" id="A0A9D4P6N8"/>
<dbReference type="EMBL" id="SDOV01000001">
    <property type="protein sequence ID" value="KAH7645780.1"/>
    <property type="molecule type" value="Genomic_DNA"/>
</dbReference>
<evidence type="ECO:0000259" key="2">
    <source>
        <dbReference type="PROSITE" id="PS51526"/>
    </source>
</evidence>
<reference evidence="3" key="2">
    <citation type="journal article" date="2021" name="World Allergy Organ. J.">
        <title>Chromosome-level assembly of Dermatophagoides farinae genome and transcriptome reveals two novel allergens Der f 37 and Der f 39.</title>
        <authorList>
            <person name="Chen J."/>
            <person name="Cai Z."/>
            <person name="Fan D."/>
            <person name="Hu J."/>
            <person name="Hou Y."/>
            <person name="He Y."/>
            <person name="Zhang Z."/>
            <person name="Zhao Z."/>
            <person name="Gao P."/>
            <person name="Hu W."/>
            <person name="Sun J."/>
            <person name="Li J."/>
            <person name="Ji K."/>
        </authorList>
    </citation>
    <scope>NUCLEOTIDE SEQUENCE</scope>
    <source>
        <strain evidence="3">JKM2019</strain>
    </source>
</reference>
<reference evidence="3" key="1">
    <citation type="submission" date="2020-06" db="EMBL/GenBank/DDBJ databases">
        <authorList>
            <person name="Ji K."/>
            <person name="Li J."/>
        </authorList>
    </citation>
    <scope>NUCLEOTIDE SEQUENCE</scope>
    <source>
        <strain evidence="3">JKM2019</strain>
        <tissue evidence="3">Whole body</tissue>
    </source>
</reference>
<dbReference type="InterPro" id="IPR039779">
    <property type="entry name" value="RFX-like"/>
</dbReference>
<evidence type="ECO:0000313" key="3">
    <source>
        <dbReference type="EMBL" id="KAH7645780.1"/>
    </source>
</evidence>
<dbReference type="Gene3D" id="1.10.10.10">
    <property type="entry name" value="Winged helix-like DNA-binding domain superfamily/Winged helix DNA-binding domain"/>
    <property type="match status" value="1"/>
</dbReference>